<name>A0A392S151_9FABA</name>
<dbReference type="EMBL" id="LXQA010300900">
    <property type="protein sequence ID" value="MCI42142.1"/>
    <property type="molecule type" value="Genomic_DNA"/>
</dbReference>
<organism evidence="1 2">
    <name type="scientific">Trifolium medium</name>
    <dbReference type="NCBI Taxonomy" id="97028"/>
    <lineage>
        <taxon>Eukaryota</taxon>
        <taxon>Viridiplantae</taxon>
        <taxon>Streptophyta</taxon>
        <taxon>Embryophyta</taxon>
        <taxon>Tracheophyta</taxon>
        <taxon>Spermatophyta</taxon>
        <taxon>Magnoliopsida</taxon>
        <taxon>eudicotyledons</taxon>
        <taxon>Gunneridae</taxon>
        <taxon>Pentapetalae</taxon>
        <taxon>rosids</taxon>
        <taxon>fabids</taxon>
        <taxon>Fabales</taxon>
        <taxon>Fabaceae</taxon>
        <taxon>Papilionoideae</taxon>
        <taxon>50 kb inversion clade</taxon>
        <taxon>NPAAA clade</taxon>
        <taxon>Hologalegina</taxon>
        <taxon>IRL clade</taxon>
        <taxon>Trifolieae</taxon>
        <taxon>Trifolium</taxon>
    </lineage>
</organism>
<dbReference type="Proteomes" id="UP000265520">
    <property type="component" value="Unassembled WGS sequence"/>
</dbReference>
<feature type="non-terminal residue" evidence="1">
    <location>
        <position position="34"/>
    </location>
</feature>
<evidence type="ECO:0000313" key="2">
    <source>
        <dbReference type="Proteomes" id="UP000265520"/>
    </source>
</evidence>
<sequence>MQRTTDGKHYYTVEYVLASRGYGSASFATLAIGN</sequence>
<evidence type="ECO:0000313" key="1">
    <source>
        <dbReference type="EMBL" id="MCI42142.1"/>
    </source>
</evidence>
<proteinExistence type="predicted"/>
<protein>
    <submittedName>
        <fullName evidence="1">PsbP-like protein 2</fullName>
    </submittedName>
</protein>
<reference evidence="1 2" key="1">
    <citation type="journal article" date="2018" name="Front. Plant Sci.">
        <title>Red Clover (Trifolium pratense) and Zigzag Clover (T. medium) - A Picture of Genomic Similarities and Differences.</title>
        <authorList>
            <person name="Dluhosova J."/>
            <person name="Istvanek J."/>
            <person name="Nedelnik J."/>
            <person name="Repkova J."/>
        </authorList>
    </citation>
    <scope>NUCLEOTIDE SEQUENCE [LARGE SCALE GENOMIC DNA]</scope>
    <source>
        <strain evidence="2">cv. 10/8</strain>
        <tissue evidence="1">Leaf</tissue>
    </source>
</reference>
<dbReference type="AlphaFoldDB" id="A0A392S151"/>
<accession>A0A392S151</accession>
<comment type="caution">
    <text evidence="1">The sequence shown here is derived from an EMBL/GenBank/DDBJ whole genome shotgun (WGS) entry which is preliminary data.</text>
</comment>
<keyword evidence="2" id="KW-1185">Reference proteome</keyword>